<dbReference type="PANTHER" id="PTHR37841">
    <property type="entry name" value="GLR2918 PROTEIN"/>
    <property type="match status" value="1"/>
</dbReference>
<gene>
    <name evidence="1" type="ORF">I2494_18405</name>
</gene>
<organism evidence="1 2">
    <name type="scientific">Limnobaculum allomyrinae</name>
    <dbReference type="NCBI Taxonomy" id="2791986"/>
    <lineage>
        <taxon>Bacteria</taxon>
        <taxon>Pseudomonadati</taxon>
        <taxon>Pseudomonadota</taxon>
        <taxon>Gammaproteobacteria</taxon>
        <taxon>Enterobacterales</taxon>
        <taxon>Budviciaceae</taxon>
        <taxon>Limnobaculum</taxon>
    </lineage>
</organism>
<dbReference type="EMBL" id="JADRCR010000013">
    <property type="protein sequence ID" value="MBK5145649.1"/>
    <property type="molecule type" value="Genomic_DNA"/>
</dbReference>
<sequence>MEAELRQELSSKTDSDITVEGSFLMASRDSAHGRSYEIYRKSDKKLLFKGHFTELLVDGDNIITGSKVSSTDDRAYITIGNLRSSVYYDIYNTDGIKLNSEPYFILPAEIGFGKDGLMPVLDKQGRHYYIDRHAKKTNFDLSSYKVIESFSNGLAVVRGKNEKAGYINTQGKLVIPLMYEQAYYFQGGTAMVSTSDGTYQLITPDNQVVAMFTDTLVSYPGGKDSQEASYIFLRKKDGTAIAYNQKGEVISEKKSDE</sequence>
<name>A0ABS1IV55_9GAMM</name>
<evidence type="ECO:0000313" key="1">
    <source>
        <dbReference type="EMBL" id="MBK5145649.1"/>
    </source>
</evidence>
<dbReference type="PANTHER" id="PTHR37841:SF1">
    <property type="entry name" value="DUF3298 DOMAIN-CONTAINING PROTEIN"/>
    <property type="match status" value="1"/>
</dbReference>
<evidence type="ECO:0000313" key="2">
    <source>
        <dbReference type="Proteomes" id="UP001296921"/>
    </source>
</evidence>
<reference evidence="1 2" key="1">
    <citation type="submission" date="2020-11" db="EMBL/GenBank/DDBJ databases">
        <title>Insectihabitans protaetiae gen. nov. sp. nov. and Insectihabitans allomyrinae sp. nov., isolated from larvae of Protaetia brevitarsis seulensis and Allomyrina dichotoma, respectively.</title>
        <authorList>
            <person name="Lee S.D."/>
            <person name="Byeon Y.-S."/>
            <person name="Kim S.-M."/>
            <person name="Yang H.L."/>
            <person name="Kim I.S."/>
        </authorList>
    </citation>
    <scope>NUCLEOTIDE SEQUENCE [LARGE SCALE GENOMIC DNA]</scope>
    <source>
        <strain evidence="1 2">BWR-B9</strain>
    </source>
</reference>
<accession>A0ABS1IV55</accession>
<protein>
    <submittedName>
        <fullName evidence="1">WG repeat-containing protein</fullName>
    </submittedName>
</protein>
<dbReference type="Pfam" id="PF14903">
    <property type="entry name" value="WG_beta_rep"/>
    <property type="match status" value="1"/>
</dbReference>
<proteinExistence type="predicted"/>
<comment type="caution">
    <text evidence="1">The sequence shown here is derived from an EMBL/GenBank/DDBJ whole genome shotgun (WGS) entry which is preliminary data.</text>
</comment>
<dbReference type="Proteomes" id="UP001296921">
    <property type="component" value="Unassembled WGS sequence"/>
</dbReference>
<keyword evidence="2" id="KW-1185">Reference proteome</keyword>
<dbReference type="InterPro" id="IPR032774">
    <property type="entry name" value="WG_beta_rep"/>
</dbReference>